<evidence type="ECO:0000259" key="2">
    <source>
        <dbReference type="PROSITE" id="PS50206"/>
    </source>
</evidence>
<dbReference type="KEGG" id="ttc:FOKN1_1115"/>
<keyword evidence="4" id="KW-1185">Reference proteome</keyword>
<dbReference type="AlphaFoldDB" id="A0A1Z4VQM8"/>
<dbReference type="SMART" id="SM00450">
    <property type="entry name" value="RHOD"/>
    <property type="match status" value="1"/>
</dbReference>
<dbReference type="OrthoDB" id="9789585at2"/>
<reference evidence="3 4" key="1">
    <citation type="submission" date="2017-05" db="EMBL/GenBank/DDBJ databases">
        <title>Thiocyanate degradation by Thiohalobacter thiocyanaticus FOKN1.</title>
        <authorList>
            <person name="Oshiki M."/>
            <person name="Fukushima T."/>
            <person name="Kawano S."/>
            <person name="Nakagawa J."/>
        </authorList>
    </citation>
    <scope>NUCLEOTIDE SEQUENCE [LARGE SCALE GENOMIC DNA]</scope>
    <source>
        <strain evidence="3 4">FOKN1</strain>
    </source>
</reference>
<dbReference type="EMBL" id="AP018052">
    <property type="protein sequence ID" value="BAZ93514.1"/>
    <property type="molecule type" value="Genomic_DNA"/>
</dbReference>
<dbReference type="RefSeq" id="WP_096365520.1">
    <property type="nucleotide sequence ID" value="NZ_AP018052.1"/>
</dbReference>
<dbReference type="GO" id="GO:0016740">
    <property type="term" value="F:transferase activity"/>
    <property type="evidence" value="ECO:0007669"/>
    <property type="project" value="UniProtKB-KW"/>
</dbReference>
<evidence type="ECO:0000256" key="1">
    <source>
        <dbReference type="SAM" id="SignalP"/>
    </source>
</evidence>
<accession>A0A1Z4VQM8</accession>
<proteinExistence type="predicted"/>
<dbReference type="InterPro" id="IPR001763">
    <property type="entry name" value="Rhodanese-like_dom"/>
</dbReference>
<dbReference type="Pfam" id="PF00581">
    <property type="entry name" value="Rhodanese"/>
    <property type="match status" value="1"/>
</dbReference>
<gene>
    <name evidence="3" type="ORF">FOKN1_1115</name>
</gene>
<dbReference type="SUPFAM" id="SSF52821">
    <property type="entry name" value="Rhodanese/Cell cycle control phosphatase"/>
    <property type="match status" value="1"/>
</dbReference>
<keyword evidence="1" id="KW-0732">Signal</keyword>
<name>A0A1Z4VQM8_9GAMM</name>
<evidence type="ECO:0000313" key="4">
    <source>
        <dbReference type="Proteomes" id="UP000218765"/>
    </source>
</evidence>
<protein>
    <submittedName>
        <fullName evidence="3">Rhodanese-related sulfurtransferase</fullName>
    </submittedName>
</protein>
<dbReference type="Gene3D" id="3.40.250.10">
    <property type="entry name" value="Rhodanese-like domain"/>
    <property type="match status" value="1"/>
</dbReference>
<dbReference type="Proteomes" id="UP000218765">
    <property type="component" value="Chromosome"/>
</dbReference>
<feature type="signal peptide" evidence="1">
    <location>
        <begin position="1"/>
        <end position="18"/>
    </location>
</feature>
<feature type="domain" description="Rhodanese" evidence="2">
    <location>
        <begin position="48"/>
        <end position="165"/>
    </location>
</feature>
<dbReference type="PROSITE" id="PS50206">
    <property type="entry name" value="RHODANESE_3"/>
    <property type="match status" value="1"/>
</dbReference>
<dbReference type="InterPro" id="IPR036873">
    <property type="entry name" value="Rhodanese-like_dom_sf"/>
</dbReference>
<evidence type="ECO:0000313" key="3">
    <source>
        <dbReference type="EMBL" id="BAZ93514.1"/>
    </source>
</evidence>
<feature type="chain" id="PRO_5013029337" evidence="1">
    <location>
        <begin position="19"/>
        <end position="193"/>
    </location>
</feature>
<organism evidence="3 4">
    <name type="scientific">Thiohalobacter thiocyanaticus</name>
    <dbReference type="NCBI Taxonomy" id="585455"/>
    <lineage>
        <taxon>Bacteria</taxon>
        <taxon>Pseudomonadati</taxon>
        <taxon>Pseudomonadota</taxon>
        <taxon>Gammaproteobacteria</taxon>
        <taxon>Thiohalobacterales</taxon>
        <taxon>Thiohalobacteraceae</taxon>
        <taxon>Thiohalobacter</taxon>
    </lineage>
</organism>
<sequence length="193" mass="21370">MKRLLAGLLIAVTGSLFAAEAPEKESMRTRAGLYVDAIEAYEMLRNPGDRQVVLIDVRDPIELNFTGYTQMVDVHVPWKIMDSSRWNENKQSYGGYVNPDFAAEVTSRLDALGIGKEAHLVFMCRSGSTRSAPAADALYELGYANVYSMVDGFEGGKAKSGEHQGARVVNGWKNSGLPWGWKLERDVMYGLDK</sequence>
<keyword evidence="3" id="KW-0808">Transferase</keyword>